<evidence type="ECO:0000256" key="4">
    <source>
        <dbReference type="ARBA" id="ARBA00022777"/>
    </source>
</evidence>
<dbReference type="EMBL" id="FOGW01000044">
    <property type="protein sequence ID" value="SES14068.1"/>
    <property type="molecule type" value="Genomic_DNA"/>
</dbReference>
<dbReference type="Pfam" id="PF08543">
    <property type="entry name" value="Phos_pyr_kin"/>
    <property type="match status" value="1"/>
</dbReference>
<dbReference type="NCBIfam" id="NF005491">
    <property type="entry name" value="PRK07105.1"/>
    <property type="match status" value="1"/>
</dbReference>
<evidence type="ECO:0000313" key="8">
    <source>
        <dbReference type="Proteomes" id="UP000182471"/>
    </source>
</evidence>
<evidence type="ECO:0000256" key="2">
    <source>
        <dbReference type="ARBA" id="ARBA00022679"/>
    </source>
</evidence>
<dbReference type="PANTHER" id="PTHR10534">
    <property type="entry name" value="PYRIDOXAL KINASE"/>
    <property type="match status" value="1"/>
</dbReference>
<organism evidence="7 8">
    <name type="scientific">Lachnobacterium bovis</name>
    <dbReference type="NCBI Taxonomy" id="140626"/>
    <lineage>
        <taxon>Bacteria</taxon>
        <taxon>Bacillati</taxon>
        <taxon>Bacillota</taxon>
        <taxon>Clostridia</taxon>
        <taxon>Lachnospirales</taxon>
        <taxon>Lachnospiraceae</taxon>
        <taxon>Lachnobacterium</taxon>
    </lineage>
</organism>
<evidence type="ECO:0000256" key="3">
    <source>
        <dbReference type="ARBA" id="ARBA00022741"/>
    </source>
</evidence>
<evidence type="ECO:0000256" key="5">
    <source>
        <dbReference type="ARBA" id="ARBA00022840"/>
    </source>
</evidence>
<dbReference type="InterPro" id="IPR004625">
    <property type="entry name" value="PyrdxlKinase"/>
</dbReference>
<dbReference type="InterPro" id="IPR013749">
    <property type="entry name" value="PM/HMP-P_kinase-1"/>
</dbReference>
<keyword evidence="8" id="KW-1185">Reference proteome</keyword>
<accession>A0A1H9UXK9</accession>
<keyword evidence="2" id="KW-0808">Transferase</keyword>
<dbReference type="GO" id="GO:0005524">
    <property type="term" value="F:ATP binding"/>
    <property type="evidence" value="ECO:0007669"/>
    <property type="project" value="UniProtKB-KW"/>
</dbReference>
<keyword evidence="5" id="KW-0067">ATP-binding</keyword>
<dbReference type="GO" id="GO:0009443">
    <property type="term" value="P:pyridoxal 5'-phosphate salvage"/>
    <property type="evidence" value="ECO:0007669"/>
    <property type="project" value="InterPro"/>
</dbReference>
<dbReference type="RefSeq" id="WP_029067129.1">
    <property type="nucleotide sequence ID" value="NZ_FOGW01000044.1"/>
</dbReference>
<proteinExistence type="predicted"/>
<evidence type="ECO:0000256" key="1">
    <source>
        <dbReference type="ARBA" id="ARBA00012104"/>
    </source>
</evidence>
<evidence type="ECO:0000313" key="7">
    <source>
        <dbReference type="EMBL" id="SES14068.1"/>
    </source>
</evidence>
<keyword evidence="3" id="KW-0547">Nucleotide-binding</keyword>
<dbReference type="PANTHER" id="PTHR10534:SF2">
    <property type="entry name" value="PYRIDOXAL KINASE"/>
    <property type="match status" value="1"/>
</dbReference>
<dbReference type="AlphaFoldDB" id="A0A1H9UXK9"/>
<evidence type="ECO:0000259" key="6">
    <source>
        <dbReference type="Pfam" id="PF08543"/>
    </source>
</evidence>
<dbReference type="SUPFAM" id="SSF53613">
    <property type="entry name" value="Ribokinase-like"/>
    <property type="match status" value="1"/>
</dbReference>
<dbReference type="InterPro" id="IPR029056">
    <property type="entry name" value="Ribokinase-like"/>
</dbReference>
<dbReference type="OrthoDB" id="9800808at2"/>
<gene>
    <name evidence="7" type="ORF">SAMN02910429_02303</name>
</gene>
<keyword evidence="4 7" id="KW-0418">Kinase</keyword>
<dbReference type="GO" id="GO:0005829">
    <property type="term" value="C:cytosol"/>
    <property type="evidence" value="ECO:0007669"/>
    <property type="project" value="TreeGrafter"/>
</dbReference>
<feature type="domain" description="Pyridoxamine kinase/Phosphomethylpyrimidine kinase" evidence="6">
    <location>
        <begin position="83"/>
        <end position="266"/>
    </location>
</feature>
<name>A0A1H9UXK9_9FIRM</name>
<reference evidence="8" key="1">
    <citation type="submission" date="2016-10" db="EMBL/GenBank/DDBJ databases">
        <authorList>
            <person name="Varghese N."/>
            <person name="Submissions S."/>
        </authorList>
    </citation>
    <scope>NUCLEOTIDE SEQUENCE [LARGE SCALE GENOMIC DNA]</scope>
    <source>
        <strain evidence="8">S1b</strain>
    </source>
</reference>
<dbReference type="GO" id="GO:0008478">
    <property type="term" value="F:pyridoxal kinase activity"/>
    <property type="evidence" value="ECO:0007669"/>
    <property type="project" value="UniProtKB-EC"/>
</dbReference>
<dbReference type="EC" id="2.7.1.35" evidence="1"/>
<dbReference type="Proteomes" id="UP000182471">
    <property type="component" value="Unassembled WGS sequence"/>
</dbReference>
<dbReference type="Gene3D" id="3.40.1190.20">
    <property type="match status" value="1"/>
</dbReference>
<sequence length="289" mass="32731">MSNKVVNYNHNTQKKIIIINDLTGFGKCSLTVEIPIISKLKIQCCPIPTSILSNHTAYESYYMKDMTDGILDYFEEWDKLGLKFEGILTGFLSNNKQFDIVRKILEKVKKNNAIAIVDPVMGDDGKKYVSHDEEMCDKMRDIVKIADIITPNLTEACILLDEDYNQISQICDYELLVTKLEYLIDKFIAWGVKKVVITGIEHNNNILNVAKECGKDIQVFSNEKIGISRAGTGDVFSAIIAADAINKINFYESVKRASFFVAKSIKVSDIRNVPREDGVCFEEILDYLK</sequence>
<protein>
    <recommendedName>
        <fullName evidence="1">pyridoxal kinase</fullName>
        <ecNumber evidence="1">2.7.1.35</ecNumber>
    </recommendedName>
</protein>